<reference evidence="1 2" key="1">
    <citation type="submission" date="2024-05" db="EMBL/GenBank/DDBJ databases">
        <title>Genome sequencing and assembly of Indian major carp, Cirrhinus mrigala (Hamilton, 1822).</title>
        <authorList>
            <person name="Mohindra V."/>
            <person name="Chowdhury L.M."/>
            <person name="Lal K."/>
            <person name="Jena J.K."/>
        </authorList>
    </citation>
    <scope>NUCLEOTIDE SEQUENCE [LARGE SCALE GENOMIC DNA]</scope>
    <source>
        <strain evidence="1">CM1030</strain>
        <tissue evidence="1">Blood</tissue>
    </source>
</reference>
<feature type="non-terminal residue" evidence="1">
    <location>
        <position position="1"/>
    </location>
</feature>
<evidence type="ECO:0000313" key="1">
    <source>
        <dbReference type="EMBL" id="KAL0198974.1"/>
    </source>
</evidence>
<proteinExistence type="predicted"/>
<dbReference type="Gene3D" id="3.30.420.10">
    <property type="entry name" value="Ribonuclease H-like superfamily/Ribonuclease H"/>
    <property type="match status" value="1"/>
</dbReference>
<organism evidence="1 2">
    <name type="scientific">Cirrhinus mrigala</name>
    <name type="common">Mrigala</name>
    <dbReference type="NCBI Taxonomy" id="683832"/>
    <lineage>
        <taxon>Eukaryota</taxon>
        <taxon>Metazoa</taxon>
        <taxon>Chordata</taxon>
        <taxon>Craniata</taxon>
        <taxon>Vertebrata</taxon>
        <taxon>Euteleostomi</taxon>
        <taxon>Actinopterygii</taxon>
        <taxon>Neopterygii</taxon>
        <taxon>Teleostei</taxon>
        <taxon>Ostariophysi</taxon>
        <taxon>Cypriniformes</taxon>
        <taxon>Cyprinidae</taxon>
        <taxon>Labeoninae</taxon>
        <taxon>Labeonini</taxon>
        <taxon>Cirrhinus</taxon>
    </lineage>
</organism>
<evidence type="ECO:0000313" key="2">
    <source>
        <dbReference type="Proteomes" id="UP001529510"/>
    </source>
</evidence>
<name>A0ABD0RKC9_CIRMR</name>
<sequence>NKHLCRNMVWILVRIKGKMNAAMYRDILKENLLQSAKQDNDPKRTAKMTKGVATGKRLCSAQLLSNFIPSR</sequence>
<keyword evidence="2" id="KW-1185">Reference proteome</keyword>
<dbReference type="AlphaFoldDB" id="A0ABD0RKC9"/>
<protein>
    <submittedName>
        <fullName evidence="1">Uncharacterized protein</fullName>
    </submittedName>
</protein>
<dbReference type="InterPro" id="IPR036397">
    <property type="entry name" value="RNaseH_sf"/>
</dbReference>
<accession>A0ABD0RKC9</accession>
<gene>
    <name evidence="1" type="ORF">M9458_007514</name>
</gene>
<comment type="caution">
    <text evidence="1">The sequence shown here is derived from an EMBL/GenBank/DDBJ whole genome shotgun (WGS) entry which is preliminary data.</text>
</comment>
<dbReference type="EMBL" id="JAMKFB020000003">
    <property type="protein sequence ID" value="KAL0198974.1"/>
    <property type="molecule type" value="Genomic_DNA"/>
</dbReference>
<dbReference type="Proteomes" id="UP001529510">
    <property type="component" value="Unassembled WGS sequence"/>
</dbReference>